<proteinExistence type="predicted"/>
<comment type="caution">
    <text evidence="1">The sequence shown here is derived from an EMBL/GenBank/DDBJ whole genome shotgun (WGS) entry which is preliminary data.</text>
</comment>
<accession>A0AAN8SDN8</accession>
<reference evidence="1 2" key="1">
    <citation type="submission" date="2023-10" db="EMBL/GenBank/DDBJ databases">
        <title>Genomes of two closely related lineages of the louse Polyplax serrata with different host specificities.</title>
        <authorList>
            <person name="Martinu J."/>
            <person name="Tarabai H."/>
            <person name="Stefka J."/>
            <person name="Hypsa V."/>
        </authorList>
    </citation>
    <scope>NUCLEOTIDE SEQUENCE [LARGE SCALE GENOMIC DNA]</scope>
    <source>
        <strain evidence="1">HR10_N</strain>
    </source>
</reference>
<evidence type="ECO:0000313" key="1">
    <source>
        <dbReference type="EMBL" id="KAK6644014.1"/>
    </source>
</evidence>
<dbReference type="EMBL" id="JAWJWE010000001">
    <property type="protein sequence ID" value="KAK6644014.1"/>
    <property type="molecule type" value="Genomic_DNA"/>
</dbReference>
<name>A0AAN8SDN8_POLSC</name>
<protein>
    <submittedName>
        <fullName evidence="1">Uncharacterized protein</fullName>
    </submittedName>
</protein>
<dbReference type="AlphaFoldDB" id="A0AAN8SDN8"/>
<sequence>MGSLATNKNLLSEYLLETSGLKGKKVEGEVEMSVELVLPAVLTAYSSAKQRCLQRHLKDRNFGRAKPRGGANQAVGFLLT</sequence>
<gene>
    <name evidence="1" type="ORF">RUM43_000279</name>
</gene>
<evidence type="ECO:0000313" key="2">
    <source>
        <dbReference type="Proteomes" id="UP001372834"/>
    </source>
</evidence>
<dbReference type="Proteomes" id="UP001372834">
    <property type="component" value="Unassembled WGS sequence"/>
</dbReference>
<organism evidence="1 2">
    <name type="scientific">Polyplax serrata</name>
    <name type="common">Common mouse louse</name>
    <dbReference type="NCBI Taxonomy" id="468196"/>
    <lineage>
        <taxon>Eukaryota</taxon>
        <taxon>Metazoa</taxon>
        <taxon>Ecdysozoa</taxon>
        <taxon>Arthropoda</taxon>
        <taxon>Hexapoda</taxon>
        <taxon>Insecta</taxon>
        <taxon>Pterygota</taxon>
        <taxon>Neoptera</taxon>
        <taxon>Paraneoptera</taxon>
        <taxon>Psocodea</taxon>
        <taxon>Troctomorpha</taxon>
        <taxon>Phthiraptera</taxon>
        <taxon>Anoplura</taxon>
        <taxon>Polyplacidae</taxon>
        <taxon>Polyplax</taxon>
    </lineage>
</organism>